<dbReference type="AlphaFoldDB" id="A0A5C8NRV7"/>
<proteinExistence type="predicted"/>
<dbReference type="GO" id="GO:0050660">
    <property type="term" value="F:flavin adenine dinucleotide binding"/>
    <property type="evidence" value="ECO:0007669"/>
    <property type="project" value="TreeGrafter"/>
</dbReference>
<keyword evidence="1" id="KW-0560">Oxidoreductase</keyword>
<evidence type="ECO:0000313" key="3">
    <source>
        <dbReference type="Proteomes" id="UP000321571"/>
    </source>
</evidence>
<reference evidence="2 3" key="1">
    <citation type="submission" date="2019-06" db="EMBL/GenBank/DDBJ databases">
        <title>Aeromicrobium sp. nov., isolated from a maize field.</title>
        <authorList>
            <person name="Lin S.-Y."/>
            <person name="Tsai C.-F."/>
            <person name="Young C.-C."/>
        </authorList>
    </citation>
    <scope>NUCLEOTIDE SEQUENCE [LARGE SCALE GENOMIC DNA]</scope>
    <source>
        <strain evidence="2 3">CC-CFT486</strain>
    </source>
</reference>
<organism evidence="2 3">
    <name type="scientific">Aeromicrobium terrae</name>
    <dbReference type="NCBI Taxonomy" id="2498846"/>
    <lineage>
        <taxon>Bacteria</taxon>
        <taxon>Bacillati</taxon>
        <taxon>Actinomycetota</taxon>
        <taxon>Actinomycetes</taxon>
        <taxon>Propionibacteriales</taxon>
        <taxon>Nocardioidaceae</taxon>
        <taxon>Aeromicrobium</taxon>
    </lineage>
</organism>
<sequence>MSVEHVETLIIGAGHAGLATAHHLQKSSRSCLVVDAHERIGDGWRHQWDTLKLYSPAKYDGLPGMPFPAPPWSFPGKDEVAAYLEAYAHQLDVPVRLGTRVDRVAAHGDGYVTTCGDDTIFSDNVVVATGTLGGTPAIPDFADELDPMIMQLHSSTYRRPAQLQDGPVLVVGGSHSGADIAYEVATDHRTILCGRDPGQIPVRLESPMFKVVFPALLFMFGHVLSRRTPIGRKEMDEVRHHGGPMLRVKRSDLLDRGVERVHERVVGVEDGKPVLADGRVLDVANVIWCTGFRHDLSWLEPDVLQPDGWPRELRGVVDEAPGLYFCGLAFQSSGASMFIAGKDRDTGYVAKRIVQRMAGSRSAARVG</sequence>
<evidence type="ECO:0000256" key="1">
    <source>
        <dbReference type="ARBA" id="ARBA00023002"/>
    </source>
</evidence>
<dbReference type="PANTHER" id="PTHR43539:SF78">
    <property type="entry name" value="FLAVIN-CONTAINING MONOOXYGENASE"/>
    <property type="match status" value="1"/>
</dbReference>
<dbReference type="SUPFAM" id="SSF51905">
    <property type="entry name" value="FAD/NAD(P)-binding domain"/>
    <property type="match status" value="2"/>
</dbReference>
<dbReference type="EMBL" id="VDUX01000001">
    <property type="protein sequence ID" value="TXL63193.1"/>
    <property type="molecule type" value="Genomic_DNA"/>
</dbReference>
<dbReference type="PRINTS" id="PR00368">
    <property type="entry name" value="FADPNR"/>
</dbReference>
<protein>
    <submittedName>
        <fullName evidence="2">Portal protein</fullName>
    </submittedName>
</protein>
<dbReference type="Gene3D" id="3.50.50.60">
    <property type="entry name" value="FAD/NAD(P)-binding domain"/>
    <property type="match status" value="1"/>
</dbReference>
<dbReference type="InterPro" id="IPR050982">
    <property type="entry name" value="Auxin_biosynth/cation_transpt"/>
</dbReference>
<evidence type="ECO:0000313" key="2">
    <source>
        <dbReference type="EMBL" id="TXL63193.1"/>
    </source>
</evidence>
<dbReference type="Pfam" id="PF13738">
    <property type="entry name" value="Pyr_redox_3"/>
    <property type="match status" value="1"/>
</dbReference>
<dbReference type="GO" id="GO:0004497">
    <property type="term" value="F:monooxygenase activity"/>
    <property type="evidence" value="ECO:0007669"/>
    <property type="project" value="TreeGrafter"/>
</dbReference>
<accession>A0A5C8NRV7</accession>
<dbReference type="RefSeq" id="WP_147683578.1">
    <property type="nucleotide sequence ID" value="NZ_VDUX01000001.1"/>
</dbReference>
<name>A0A5C8NRV7_9ACTN</name>
<keyword evidence="3" id="KW-1185">Reference proteome</keyword>
<gene>
    <name evidence="2" type="ORF">FHP06_02920</name>
</gene>
<dbReference type="Proteomes" id="UP000321571">
    <property type="component" value="Unassembled WGS sequence"/>
</dbReference>
<dbReference type="InterPro" id="IPR036188">
    <property type="entry name" value="FAD/NAD-bd_sf"/>
</dbReference>
<dbReference type="PRINTS" id="PR00469">
    <property type="entry name" value="PNDRDTASEII"/>
</dbReference>
<dbReference type="PANTHER" id="PTHR43539">
    <property type="entry name" value="FLAVIN-BINDING MONOOXYGENASE-LIKE PROTEIN (AFU_ORTHOLOGUE AFUA_4G09220)"/>
    <property type="match status" value="1"/>
</dbReference>
<dbReference type="OrthoDB" id="9808049at2"/>
<comment type="caution">
    <text evidence="2">The sequence shown here is derived from an EMBL/GenBank/DDBJ whole genome shotgun (WGS) entry which is preliminary data.</text>
</comment>